<dbReference type="InterPro" id="IPR011051">
    <property type="entry name" value="RmlC_Cupin_sf"/>
</dbReference>
<protein>
    <submittedName>
        <fullName evidence="2">dTDP-4-dehydrorhamnose 3,5-epimerase</fullName>
    </submittedName>
</protein>
<reference evidence="2 3" key="1">
    <citation type="submission" date="2019-03" db="EMBL/GenBank/DDBJ databases">
        <title>Genomic Encyclopedia of Type Strains, Phase III (KMG-III): the genomes of soil and plant-associated and newly described type strains.</title>
        <authorList>
            <person name="Whitman W."/>
        </authorList>
    </citation>
    <scope>NUCLEOTIDE SEQUENCE [LARGE SCALE GENOMIC DNA]</scope>
    <source>
        <strain evidence="2 3">CGMCC 1.10957</strain>
    </source>
</reference>
<dbReference type="Proteomes" id="UP000294930">
    <property type="component" value="Unassembled WGS sequence"/>
</dbReference>
<dbReference type="InterPro" id="IPR008894">
    <property type="entry name" value="QdtA_cupin_dom"/>
</dbReference>
<evidence type="ECO:0000259" key="1">
    <source>
        <dbReference type="Pfam" id="PF05523"/>
    </source>
</evidence>
<dbReference type="EMBL" id="SOQZ01000002">
    <property type="protein sequence ID" value="TDY12387.1"/>
    <property type="molecule type" value="Genomic_DNA"/>
</dbReference>
<dbReference type="Gene3D" id="2.60.120.10">
    <property type="entry name" value="Jelly Rolls"/>
    <property type="match status" value="1"/>
</dbReference>
<name>A0ABY2G5R0_9FLAO</name>
<dbReference type="SUPFAM" id="SSF51182">
    <property type="entry name" value="RmlC-like cupins"/>
    <property type="match status" value="1"/>
</dbReference>
<gene>
    <name evidence="2" type="ORF">A8975_1151</name>
</gene>
<dbReference type="InterPro" id="IPR014710">
    <property type="entry name" value="RmlC-like_jellyroll"/>
</dbReference>
<proteinExistence type="predicted"/>
<comment type="caution">
    <text evidence="2">The sequence shown here is derived from an EMBL/GenBank/DDBJ whole genome shotgun (WGS) entry which is preliminary data.</text>
</comment>
<organism evidence="2 3">
    <name type="scientific">Meridianimaribacter flavus</name>
    <dbReference type="NCBI Taxonomy" id="571115"/>
    <lineage>
        <taxon>Bacteria</taxon>
        <taxon>Pseudomonadati</taxon>
        <taxon>Bacteroidota</taxon>
        <taxon>Flavobacteriia</taxon>
        <taxon>Flavobacteriales</taxon>
        <taxon>Flavobacteriaceae</taxon>
        <taxon>Meridianimaribacter</taxon>
    </lineage>
</organism>
<feature type="domain" description="Sugar 3,4-ketoisomerase QdtA cupin" evidence="1">
    <location>
        <begin position="7"/>
        <end position="137"/>
    </location>
</feature>
<evidence type="ECO:0000313" key="2">
    <source>
        <dbReference type="EMBL" id="TDY12387.1"/>
    </source>
</evidence>
<evidence type="ECO:0000313" key="3">
    <source>
        <dbReference type="Proteomes" id="UP000294930"/>
    </source>
</evidence>
<sequence length="139" mass="16023">MGLIKGNNFTDDRGTVHFVNDFSMESVVRLYEISPKDTSIIRAWQAHKEECKWFYCTKGSFKVNVVKIDDFDNPSEDLTVNSFELNASHPEVLFIPGGYANGFKAISENSKLMVFSNFGLDASKQDDYRYDTNKWIKNW</sequence>
<accession>A0ABY2G5R0</accession>
<dbReference type="Pfam" id="PF05523">
    <property type="entry name" value="FdtA"/>
    <property type="match status" value="1"/>
</dbReference>
<keyword evidence="3" id="KW-1185">Reference proteome</keyword>